<keyword evidence="8" id="KW-1185">Reference proteome</keyword>
<dbReference type="Gene3D" id="3.30.20.10">
    <property type="entry name" value="Endochitinase, domain 2"/>
    <property type="match status" value="1"/>
</dbReference>
<gene>
    <name evidence="7" type="ORF">NNL38_09065</name>
</gene>
<dbReference type="Gene3D" id="2.10.10.20">
    <property type="entry name" value="Carbohydrate-binding module superfamily 5/12"/>
    <property type="match status" value="2"/>
</dbReference>
<keyword evidence="1" id="KW-0378">Hydrolase</keyword>
<organism evidence="7 8">
    <name type="scientific">Photobacterium atrarenae</name>
    <dbReference type="NCBI Taxonomy" id="865757"/>
    <lineage>
        <taxon>Bacteria</taxon>
        <taxon>Pseudomonadati</taxon>
        <taxon>Pseudomonadota</taxon>
        <taxon>Gammaproteobacteria</taxon>
        <taxon>Vibrionales</taxon>
        <taxon>Vibrionaceae</taxon>
        <taxon>Photobacterium</taxon>
    </lineage>
</organism>
<dbReference type="InterPro" id="IPR003610">
    <property type="entry name" value="CBM5/12"/>
</dbReference>
<dbReference type="EMBL" id="CP101508">
    <property type="protein sequence ID" value="UTV26527.1"/>
    <property type="molecule type" value="Genomic_DNA"/>
</dbReference>
<keyword evidence="2" id="KW-0611">Plant defense</keyword>
<protein>
    <submittedName>
        <fullName evidence="7">Carbohydrate-binding protein</fullName>
    </submittedName>
</protein>
<evidence type="ECO:0000256" key="2">
    <source>
        <dbReference type="ARBA" id="ARBA00022821"/>
    </source>
</evidence>
<dbReference type="CDD" id="cd12215">
    <property type="entry name" value="ChiC_BD"/>
    <property type="match status" value="2"/>
</dbReference>
<evidence type="ECO:0000259" key="6">
    <source>
        <dbReference type="SMART" id="SM00495"/>
    </source>
</evidence>
<feature type="signal peptide" evidence="5">
    <location>
        <begin position="1"/>
        <end position="31"/>
    </location>
</feature>
<dbReference type="InterPro" id="IPR036573">
    <property type="entry name" value="CBM_sf_5/12"/>
</dbReference>
<feature type="chain" id="PRO_5046604251" evidence="5">
    <location>
        <begin position="32"/>
        <end position="545"/>
    </location>
</feature>
<evidence type="ECO:0000256" key="3">
    <source>
        <dbReference type="ARBA" id="ARBA00023157"/>
    </source>
</evidence>
<dbReference type="SUPFAM" id="SSF51055">
    <property type="entry name" value="Carbohydrate binding domain"/>
    <property type="match status" value="2"/>
</dbReference>
<evidence type="ECO:0000256" key="1">
    <source>
        <dbReference type="ARBA" id="ARBA00022801"/>
    </source>
</evidence>
<dbReference type="PANTHER" id="PTHR22595">
    <property type="entry name" value="CHITINASE-RELATED"/>
    <property type="match status" value="1"/>
</dbReference>
<dbReference type="Proteomes" id="UP001057998">
    <property type="component" value="Chromosome 1"/>
</dbReference>
<dbReference type="Pfam" id="PF00182">
    <property type="entry name" value="Glyco_hydro_19"/>
    <property type="match status" value="1"/>
</dbReference>
<evidence type="ECO:0000256" key="4">
    <source>
        <dbReference type="SAM" id="MobiDB-lite"/>
    </source>
</evidence>
<feature type="domain" description="Chitin-binding type-3" evidence="6">
    <location>
        <begin position="97"/>
        <end position="142"/>
    </location>
</feature>
<proteinExistence type="predicted"/>
<dbReference type="Pfam" id="PF02839">
    <property type="entry name" value="CBM_5_12"/>
    <property type="match status" value="1"/>
</dbReference>
<keyword evidence="5" id="KW-0732">Signal</keyword>
<reference evidence="7" key="1">
    <citation type="submission" date="2022-07" db="EMBL/GenBank/DDBJ databases">
        <title>Genome sequencing of Photobacterium atrarenae GJH2-4.</title>
        <authorList>
            <person name="Park S.-J."/>
        </authorList>
    </citation>
    <scope>NUCLEOTIDE SEQUENCE</scope>
    <source>
        <strain evidence="7">GJH2-4</strain>
    </source>
</reference>
<name>A0ABY5GBH2_9GAMM</name>
<evidence type="ECO:0000313" key="8">
    <source>
        <dbReference type="Proteomes" id="UP001057998"/>
    </source>
</evidence>
<dbReference type="InterPro" id="IPR000726">
    <property type="entry name" value="Glyco_hydro_19_cat"/>
</dbReference>
<dbReference type="CDD" id="cd00325">
    <property type="entry name" value="chitinase_GH19"/>
    <property type="match status" value="1"/>
</dbReference>
<accession>A0ABY5GBH2</accession>
<dbReference type="SMART" id="SM00495">
    <property type="entry name" value="ChtBD3"/>
    <property type="match status" value="2"/>
</dbReference>
<evidence type="ECO:0000256" key="5">
    <source>
        <dbReference type="SAM" id="SignalP"/>
    </source>
</evidence>
<keyword evidence="3" id="KW-1015">Disulfide bond</keyword>
<dbReference type="PANTHER" id="PTHR22595:SF79">
    <property type="entry name" value="CHITINASE 12"/>
    <property type="match status" value="1"/>
</dbReference>
<feature type="domain" description="Chitin-binding type-3" evidence="6">
    <location>
        <begin position="33"/>
        <end position="78"/>
    </location>
</feature>
<evidence type="ECO:0000313" key="7">
    <source>
        <dbReference type="EMBL" id="UTV26527.1"/>
    </source>
</evidence>
<dbReference type="Gene3D" id="1.10.530.10">
    <property type="match status" value="1"/>
</dbReference>
<feature type="region of interest" description="Disordered" evidence="4">
    <location>
        <begin position="138"/>
        <end position="164"/>
    </location>
</feature>
<dbReference type="RefSeq" id="WP_255387738.1">
    <property type="nucleotide sequence ID" value="NZ_CP101508.1"/>
</dbReference>
<dbReference type="InterPro" id="IPR023346">
    <property type="entry name" value="Lysozyme-like_dom_sf"/>
</dbReference>
<sequence length="545" mass="60263">MEHTLRKTTSQPFLAGLLTSTLMLSASSALAAYPNYNPEALYQSGDQVVYQGHVYQARQSVQNQAPTPDSRYNSWQWLGQRSTLSTEPTLATVVANYPAYQDTQVYVNGDRVSYNGQVYEAQWWTQGEAPDAANSTGVWQHIDADPGPGPDPDPGTPDNGIIGQNPDGSYIMSKAFLDAREAALTSSPQFDAVRASIKTRDNAIVEAIVPGAASNPDNVKRVESLVSEQQWDHRFPERNAAYTYTNFLKAVGKFEGFCATYTDHRAAESDAICAKSLAVMFAHFTQETGAHNPHSPNEEWRQGLYFVREAGCSDDAGSCGYNSECAATNWQTEQWPCGTTPDGHYVKYFGRGAKQLSYHYNYGPFSDFIFNDVHVLLQNPDRVASTWLNLASAVFFFVYPQPPKPSMLHVIDGTWQPTATDIAEKRTPGFGVTTMIINGGIECTQDTEKPQSVNRIKYYRGHAAALGVPIPADEQLGCAGMKAFKKTGDNSFGLYWENDWGYYKDNPDGASFACRIESGYQTAHTTLKKGDYTKCVQKYYGVTIE</sequence>
<dbReference type="SUPFAM" id="SSF53955">
    <property type="entry name" value="Lysozyme-like"/>
    <property type="match status" value="1"/>
</dbReference>